<keyword evidence="3" id="KW-1185">Reference proteome</keyword>
<feature type="compositionally biased region" description="Low complexity" evidence="1">
    <location>
        <begin position="124"/>
        <end position="138"/>
    </location>
</feature>
<organism evidence="2 3">
    <name type="scientific">Cuscuta europaea</name>
    <name type="common">European dodder</name>
    <dbReference type="NCBI Taxonomy" id="41803"/>
    <lineage>
        <taxon>Eukaryota</taxon>
        <taxon>Viridiplantae</taxon>
        <taxon>Streptophyta</taxon>
        <taxon>Embryophyta</taxon>
        <taxon>Tracheophyta</taxon>
        <taxon>Spermatophyta</taxon>
        <taxon>Magnoliopsida</taxon>
        <taxon>eudicotyledons</taxon>
        <taxon>Gunneridae</taxon>
        <taxon>Pentapetalae</taxon>
        <taxon>asterids</taxon>
        <taxon>lamiids</taxon>
        <taxon>Solanales</taxon>
        <taxon>Convolvulaceae</taxon>
        <taxon>Cuscuteae</taxon>
        <taxon>Cuscuta</taxon>
        <taxon>Cuscuta subgen. Cuscuta</taxon>
    </lineage>
</organism>
<comment type="caution">
    <text evidence="2">The sequence shown here is derived from an EMBL/GenBank/DDBJ whole genome shotgun (WGS) entry which is preliminary data.</text>
</comment>
<evidence type="ECO:0000256" key="1">
    <source>
        <dbReference type="SAM" id="MobiDB-lite"/>
    </source>
</evidence>
<name>A0A9P1A385_CUSEU</name>
<protein>
    <submittedName>
        <fullName evidence="2">Uncharacterized protein</fullName>
    </submittedName>
</protein>
<gene>
    <name evidence="2" type="ORF">CEURO_LOCUS22688</name>
</gene>
<evidence type="ECO:0000313" key="2">
    <source>
        <dbReference type="EMBL" id="CAH9120365.1"/>
    </source>
</evidence>
<dbReference type="AlphaFoldDB" id="A0A9P1A385"/>
<feature type="non-terminal residue" evidence="2">
    <location>
        <position position="1"/>
    </location>
</feature>
<feature type="compositionally biased region" description="Basic and acidic residues" evidence="1">
    <location>
        <begin position="74"/>
        <end position="83"/>
    </location>
</feature>
<accession>A0A9P1A385</accession>
<feature type="region of interest" description="Disordered" evidence="1">
    <location>
        <begin position="1"/>
        <end position="153"/>
    </location>
</feature>
<reference evidence="2" key="1">
    <citation type="submission" date="2022-07" db="EMBL/GenBank/DDBJ databases">
        <authorList>
            <person name="Macas J."/>
            <person name="Novak P."/>
            <person name="Neumann P."/>
        </authorList>
    </citation>
    <scope>NUCLEOTIDE SEQUENCE</scope>
</reference>
<dbReference type="EMBL" id="CAMAPE010000098">
    <property type="protein sequence ID" value="CAH9120365.1"/>
    <property type="molecule type" value="Genomic_DNA"/>
</dbReference>
<dbReference type="Proteomes" id="UP001152484">
    <property type="component" value="Unassembled WGS sequence"/>
</dbReference>
<sequence>MGQGSGDGPTASDVFAPQSSSEKRAFSHMSPPRPESSEDEEHSLERKKRSGEASAPGVASSAGMADPAKVGVEPVRKRADPTKVDLASSSKPSGVAGSAGMADPAKVGVEPVEKRADPAKVDLASSSQPSVVSPGSASLFDLLDQAQGSRRMK</sequence>
<proteinExistence type="predicted"/>
<feature type="compositionally biased region" description="Basic and acidic residues" evidence="1">
    <location>
        <begin position="111"/>
        <end position="120"/>
    </location>
</feature>
<evidence type="ECO:0000313" key="3">
    <source>
        <dbReference type="Proteomes" id="UP001152484"/>
    </source>
</evidence>